<dbReference type="RefSeq" id="WP_099306577.1">
    <property type="nucleotide sequence ID" value="NZ_PDVP01000006.1"/>
</dbReference>
<evidence type="ECO:0000256" key="8">
    <source>
        <dbReference type="ARBA" id="ARBA00037998"/>
    </source>
</evidence>
<comment type="caution">
    <text evidence="10">The sequence shown here is derived from an EMBL/GenBank/DDBJ whole genome shotgun (WGS) entry which is preliminary data.</text>
</comment>
<dbReference type="Pfam" id="PF02653">
    <property type="entry name" value="BPD_transp_2"/>
    <property type="match status" value="1"/>
</dbReference>
<dbReference type="InterPro" id="IPR052157">
    <property type="entry name" value="BCAA_transport_permease"/>
</dbReference>
<organism evidence="10 11">
    <name type="scientific">Zhengella mangrovi</name>
    <dbReference type="NCBI Taxonomy" id="1982044"/>
    <lineage>
        <taxon>Bacteria</taxon>
        <taxon>Pseudomonadati</taxon>
        <taxon>Pseudomonadota</taxon>
        <taxon>Alphaproteobacteria</taxon>
        <taxon>Hyphomicrobiales</taxon>
        <taxon>Notoacmeibacteraceae</taxon>
        <taxon>Zhengella</taxon>
    </lineage>
</organism>
<feature type="transmembrane region" description="Helical" evidence="9">
    <location>
        <begin position="193"/>
        <end position="211"/>
    </location>
</feature>
<evidence type="ECO:0000256" key="2">
    <source>
        <dbReference type="ARBA" id="ARBA00022448"/>
    </source>
</evidence>
<accession>A0A2G1QMX0</accession>
<comment type="similarity">
    <text evidence="8">Belongs to the binding-protein-dependent transport system permease family. LivHM subfamily.</text>
</comment>
<dbReference type="OrthoDB" id="9807115at2"/>
<feature type="transmembrane region" description="Helical" evidence="9">
    <location>
        <begin position="6"/>
        <end position="28"/>
    </location>
</feature>
<feature type="transmembrane region" description="Helical" evidence="9">
    <location>
        <begin position="256"/>
        <end position="278"/>
    </location>
</feature>
<sequence length="296" mass="31746">MLAQQLLNGVVVSGVYALFALGFTLVFGIQRILNLAHGAIFMTGAMVAYYTVAGGGPLWLGFILAIVASGLLSVLVELVCFRRLRKTGDEEFGGIISSIGAGLVIMSIAQQVSMTQVLRFPFETFPVVIFKFWGLRVSMLQLFMASAAIILVIILGYFIYRTSFGRRVRAVTNNEHAAMLMGINPNRIYSQTYFLAGALAGAAGVLVGLAFNSINFVMGEPYLMAGFVVIILGGLGSIPGALLASLVFGMGQTLTIAYLPSGLTDTVIFAVLFLLLLFRPHGLMGKEEAGNLRGRR</sequence>
<feature type="transmembrane region" description="Helical" evidence="9">
    <location>
        <begin position="35"/>
        <end position="52"/>
    </location>
</feature>
<dbReference type="PANTHER" id="PTHR11795">
    <property type="entry name" value="BRANCHED-CHAIN AMINO ACID TRANSPORT SYSTEM PERMEASE PROTEIN LIVH"/>
    <property type="match status" value="1"/>
</dbReference>
<dbReference type="InterPro" id="IPR001851">
    <property type="entry name" value="ABC_transp_permease"/>
</dbReference>
<evidence type="ECO:0000256" key="3">
    <source>
        <dbReference type="ARBA" id="ARBA00022475"/>
    </source>
</evidence>
<evidence type="ECO:0000313" key="11">
    <source>
        <dbReference type="Proteomes" id="UP000221168"/>
    </source>
</evidence>
<dbReference type="PANTHER" id="PTHR11795:SF445">
    <property type="entry name" value="AMINO ACID ABC TRANSPORTER PERMEASE PROTEIN"/>
    <property type="match status" value="1"/>
</dbReference>
<keyword evidence="11" id="KW-1185">Reference proteome</keyword>
<evidence type="ECO:0000313" key="10">
    <source>
        <dbReference type="EMBL" id="PHP66811.1"/>
    </source>
</evidence>
<proteinExistence type="inferred from homology"/>
<dbReference type="CDD" id="cd06582">
    <property type="entry name" value="TM_PBP1_LivH_like"/>
    <property type="match status" value="1"/>
</dbReference>
<dbReference type="GO" id="GO:0022857">
    <property type="term" value="F:transmembrane transporter activity"/>
    <property type="evidence" value="ECO:0007669"/>
    <property type="project" value="InterPro"/>
</dbReference>
<evidence type="ECO:0000256" key="6">
    <source>
        <dbReference type="ARBA" id="ARBA00022989"/>
    </source>
</evidence>
<name>A0A2G1QMX0_9HYPH</name>
<feature type="transmembrane region" description="Helical" evidence="9">
    <location>
        <begin position="92"/>
        <end position="113"/>
    </location>
</feature>
<dbReference type="GO" id="GO:0006865">
    <property type="term" value="P:amino acid transport"/>
    <property type="evidence" value="ECO:0007669"/>
    <property type="project" value="UniProtKB-KW"/>
</dbReference>
<keyword evidence="3" id="KW-1003">Cell membrane</keyword>
<evidence type="ECO:0000256" key="7">
    <source>
        <dbReference type="ARBA" id="ARBA00023136"/>
    </source>
</evidence>
<evidence type="ECO:0000256" key="1">
    <source>
        <dbReference type="ARBA" id="ARBA00004651"/>
    </source>
</evidence>
<dbReference type="Proteomes" id="UP000221168">
    <property type="component" value="Unassembled WGS sequence"/>
</dbReference>
<protein>
    <submittedName>
        <fullName evidence="10">Branched-chain amino acid ABC transporter permease</fullName>
    </submittedName>
</protein>
<comment type="subcellular location">
    <subcellularLocation>
        <location evidence="1">Cell membrane</location>
        <topology evidence="1">Multi-pass membrane protein</topology>
    </subcellularLocation>
</comment>
<keyword evidence="4 9" id="KW-0812">Transmembrane</keyword>
<feature type="transmembrane region" description="Helical" evidence="9">
    <location>
        <begin position="58"/>
        <end position="80"/>
    </location>
</feature>
<dbReference type="GO" id="GO:0005886">
    <property type="term" value="C:plasma membrane"/>
    <property type="evidence" value="ECO:0007669"/>
    <property type="project" value="UniProtKB-SubCell"/>
</dbReference>
<keyword evidence="2" id="KW-0813">Transport</keyword>
<evidence type="ECO:0000256" key="9">
    <source>
        <dbReference type="SAM" id="Phobius"/>
    </source>
</evidence>
<keyword evidence="6 9" id="KW-1133">Transmembrane helix</keyword>
<gene>
    <name evidence="10" type="ORF">CSC94_11960</name>
</gene>
<evidence type="ECO:0000256" key="4">
    <source>
        <dbReference type="ARBA" id="ARBA00022692"/>
    </source>
</evidence>
<reference evidence="10 11" key="1">
    <citation type="submission" date="2017-10" db="EMBL/GenBank/DDBJ databases">
        <title>Sedimentibacterium mangrovi gen. nov., sp. nov., a novel member of family Phyllobacteriacea isolated from mangrove sediment.</title>
        <authorList>
            <person name="Liao H."/>
            <person name="Tian Y."/>
        </authorList>
    </citation>
    <scope>NUCLEOTIDE SEQUENCE [LARGE SCALE GENOMIC DNA]</scope>
    <source>
        <strain evidence="10 11">X9-2-2</strain>
    </source>
</reference>
<feature type="transmembrane region" description="Helical" evidence="9">
    <location>
        <begin position="133"/>
        <end position="160"/>
    </location>
</feature>
<dbReference type="EMBL" id="PDVP01000006">
    <property type="protein sequence ID" value="PHP66811.1"/>
    <property type="molecule type" value="Genomic_DNA"/>
</dbReference>
<feature type="transmembrane region" description="Helical" evidence="9">
    <location>
        <begin position="223"/>
        <end position="249"/>
    </location>
</feature>
<keyword evidence="7 9" id="KW-0472">Membrane</keyword>
<dbReference type="AlphaFoldDB" id="A0A2G1QMX0"/>
<evidence type="ECO:0000256" key="5">
    <source>
        <dbReference type="ARBA" id="ARBA00022970"/>
    </source>
</evidence>
<keyword evidence="5" id="KW-0029">Amino-acid transport</keyword>